<feature type="compositionally biased region" description="Low complexity" evidence="3">
    <location>
        <begin position="161"/>
        <end position="172"/>
    </location>
</feature>
<dbReference type="PANTHER" id="PTHR13723">
    <property type="entry name" value="ADAMTS A DISINTEGRIN AND METALLOPROTEASE WITH THROMBOSPONDIN MOTIFS PROTEASE"/>
    <property type="match status" value="1"/>
</dbReference>
<dbReference type="AlphaFoldDB" id="A0A7K9KJF4"/>
<dbReference type="EMBL" id="VWZP01010377">
    <property type="protein sequence ID" value="NXH50298.1"/>
    <property type="molecule type" value="Genomic_DNA"/>
</dbReference>
<dbReference type="PRINTS" id="PR01857">
    <property type="entry name" value="ADAMTSFAMILY"/>
</dbReference>
<dbReference type="InterPro" id="IPR045371">
    <property type="entry name" value="ADAMTS_CR_3"/>
</dbReference>
<evidence type="ECO:0000259" key="4">
    <source>
        <dbReference type="Pfam" id="PF19236"/>
    </source>
</evidence>
<feature type="non-terminal residue" evidence="5">
    <location>
        <position position="1"/>
    </location>
</feature>
<dbReference type="Proteomes" id="UP000523279">
    <property type="component" value="Unassembled WGS sequence"/>
</dbReference>
<dbReference type="GO" id="GO:0006508">
    <property type="term" value="P:proteolysis"/>
    <property type="evidence" value="ECO:0007669"/>
    <property type="project" value="TreeGrafter"/>
</dbReference>
<name>A0A7K9KJF4_9PASE</name>
<protein>
    <submittedName>
        <fullName evidence="5">ATL5 protein</fullName>
    </submittedName>
</protein>
<proteinExistence type="predicted"/>
<dbReference type="Gene3D" id="2.60.120.830">
    <property type="match status" value="1"/>
</dbReference>
<sequence length="243" mass="24499">AVTGGSGLSPGAHGCPRGSRLSPGVHGCPGGLTAVPGVTPTPAHPALAAPNLCDLNCLAEGHNFYYSFGRVLDGTRCGPGSPDLCVGGRCLSVGCDGILGSGSRPDACGHCGSGHGSCVLVHRLFQGSDPSSGYLGYVNVTKIPAGATRIKVTDKSRNYLVHPSPSQSVPVHPSRPRPVPAVRAGQGRAGQGGVAVSRRAVPCLSPAVPCRSLLGCCFEQRGVTELASARGDFPEAAAAFREG</sequence>
<comment type="caution">
    <text evidence="5">The sequence shown here is derived from an EMBL/GenBank/DDBJ whole genome shotgun (WGS) entry which is preliminary data.</text>
</comment>
<dbReference type="GO" id="GO:0030198">
    <property type="term" value="P:extracellular matrix organization"/>
    <property type="evidence" value="ECO:0007669"/>
    <property type="project" value="InterPro"/>
</dbReference>
<feature type="domain" description="ADAMTS/ADAMTS-like cysteine-rich" evidence="4">
    <location>
        <begin position="45"/>
        <end position="118"/>
    </location>
</feature>
<evidence type="ECO:0000256" key="1">
    <source>
        <dbReference type="ARBA" id="ARBA00004613"/>
    </source>
</evidence>
<dbReference type="GO" id="GO:0031012">
    <property type="term" value="C:extracellular matrix"/>
    <property type="evidence" value="ECO:0007669"/>
    <property type="project" value="TreeGrafter"/>
</dbReference>
<evidence type="ECO:0000256" key="2">
    <source>
        <dbReference type="ARBA" id="ARBA00022525"/>
    </source>
</evidence>
<feature type="region of interest" description="Disordered" evidence="3">
    <location>
        <begin position="161"/>
        <end position="190"/>
    </location>
</feature>
<dbReference type="GO" id="GO:0004222">
    <property type="term" value="F:metalloendopeptidase activity"/>
    <property type="evidence" value="ECO:0007669"/>
    <property type="project" value="TreeGrafter"/>
</dbReference>
<dbReference type="PANTHER" id="PTHR13723:SF173">
    <property type="entry name" value="ADAMTS-LIKE PROTEIN 5"/>
    <property type="match status" value="1"/>
</dbReference>
<evidence type="ECO:0000256" key="3">
    <source>
        <dbReference type="SAM" id="MobiDB-lite"/>
    </source>
</evidence>
<dbReference type="Pfam" id="PF19236">
    <property type="entry name" value="ADAMTS_CR_3"/>
    <property type="match status" value="1"/>
</dbReference>
<organism evidence="5 6">
    <name type="scientific">Dicaeum eximium</name>
    <dbReference type="NCBI Taxonomy" id="667154"/>
    <lineage>
        <taxon>Eukaryota</taxon>
        <taxon>Metazoa</taxon>
        <taxon>Chordata</taxon>
        <taxon>Craniata</taxon>
        <taxon>Vertebrata</taxon>
        <taxon>Euteleostomi</taxon>
        <taxon>Archelosauria</taxon>
        <taxon>Archosauria</taxon>
        <taxon>Dinosauria</taxon>
        <taxon>Saurischia</taxon>
        <taxon>Theropoda</taxon>
        <taxon>Coelurosauria</taxon>
        <taxon>Aves</taxon>
        <taxon>Neognathae</taxon>
        <taxon>Neoaves</taxon>
        <taxon>Telluraves</taxon>
        <taxon>Australaves</taxon>
        <taxon>Passeriformes</taxon>
        <taxon>Passeroidea</taxon>
        <taxon>Dicaeidae</taxon>
        <taxon>Dicaeum</taxon>
    </lineage>
</organism>
<evidence type="ECO:0000313" key="5">
    <source>
        <dbReference type="EMBL" id="NXH50298.1"/>
    </source>
</evidence>
<gene>
    <name evidence="5" type="primary">Adamtsl5_1</name>
    <name evidence="5" type="ORF">DICEXI_R15116</name>
</gene>
<dbReference type="GO" id="GO:0005576">
    <property type="term" value="C:extracellular region"/>
    <property type="evidence" value="ECO:0007669"/>
    <property type="project" value="UniProtKB-SubCell"/>
</dbReference>
<dbReference type="InterPro" id="IPR013273">
    <property type="entry name" value="ADAMTS/ADAMTS-like"/>
</dbReference>
<keyword evidence="6" id="KW-1185">Reference proteome</keyword>
<comment type="subcellular location">
    <subcellularLocation>
        <location evidence="1">Secreted</location>
    </subcellularLocation>
</comment>
<keyword evidence="2" id="KW-0964">Secreted</keyword>
<dbReference type="InterPro" id="IPR050439">
    <property type="entry name" value="ADAMTS_ADAMTS-like"/>
</dbReference>
<feature type="non-terminal residue" evidence="5">
    <location>
        <position position="243"/>
    </location>
</feature>
<accession>A0A7K9KJF4</accession>
<reference evidence="5 6" key="1">
    <citation type="submission" date="2019-09" db="EMBL/GenBank/DDBJ databases">
        <title>Bird 10,000 Genomes (B10K) Project - Family phase.</title>
        <authorList>
            <person name="Zhang G."/>
        </authorList>
    </citation>
    <scope>NUCLEOTIDE SEQUENCE [LARGE SCALE GENOMIC DNA]</scope>
    <source>
        <strain evidence="5">B10K-DU-001-34</strain>
        <tissue evidence="5">Muscle</tissue>
    </source>
</reference>
<evidence type="ECO:0000313" key="6">
    <source>
        <dbReference type="Proteomes" id="UP000523279"/>
    </source>
</evidence>